<keyword evidence="3" id="KW-0663">Pyridoxal phosphate</keyword>
<sequence>MTPYPLLSDIHATAERLRGKVLHTPVWRWQTGIIEEQFPATEVWLKLELFQKTGTFKLRGALNNIAAMDEAARARGVVAVSAGNHAIAVAYTARLAGCGAKVVMPMHANPARIDACRELGAEVVLKADMHAAFAHGDQLVREEGRTMLHPYDGPLTAQGTATVGLELMRQVPGLDAVVVPVGGGGLLAGISAAVRQTNPHCAVYGVEPFGADALYQSMRAGAPARLERIDTVADSLGAPYAMDYSFNVCRRFVSEVVRVTDDEICLAMLHLFRDAKLVAEPAAAVATAGLMGPLRERLAGKRVGLMVCGSNIDPVRFAELLARGARIRDTMPVC</sequence>
<evidence type="ECO:0000256" key="3">
    <source>
        <dbReference type="ARBA" id="ARBA00022898"/>
    </source>
</evidence>
<organism evidence="6 7">
    <name type="scientific">Duganella radicis</name>
    <dbReference type="NCBI Taxonomy" id="551988"/>
    <lineage>
        <taxon>Bacteria</taxon>
        <taxon>Pseudomonadati</taxon>
        <taxon>Pseudomonadota</taxon>
        <taxon>Betaproteobacteria</taxon>
        <taxon>Burkholderiales</taxon>
        <taxon>Oxalobacteraceae</taxon>
        <taxon>Telluria group</taxon>
        <taxon>Duganella</taxon>
    </lineage>
</organism>
<dbReference type="InterPro" id="IPR001926">
    <property type="entry name" value="TrpB-like_PALP"/>
</dbReference>
<reference evidence="6 7" key="1">
    <citation type="submission" date="2019-11" db="EMBL/GenBank/DDBJ databases">
        <title>Type strains purchased from KCTC, JCM and DSMZ.</title>
        <authorList>
            <person name="Lu H."/>
        </authorList>
    </citation>
    <scope>NUCLEOTIDE SEQUENCE [LARGE SCALE GENOMIC DNA]</scope>
    <source>
        <strain evidence="6 7">KCTC 22382</strain>
    </source>
</reference>
<protein>
    <submittedName>
        <fullName evidence="6">Pyridoxal-phosphate dependent enzyme</fullName>
    </submittedName>
</protein>
<dbReference type="InterPro" id="IPR050147">
    <property type="entry name" value="Ser/Thr_Dehydratase"/>
</dbReference>
<dbReference type="GO" id="GO:0006565">
    <property type="term" value="P:L-serine catabolic process"/>
    <property type="evidence" value="ECO:0007669"/>
    <property type="project" value="TreeGrafter"/>
</dbReference>
<dbReference type="PANTHER" id="PTHR48078">
    <property type="entry name" value="THREONINE DEHYDRATASE, MITOCHONDRIAL-RELATED"/>
    <property type="match status" value="1"/>
</dbReference>
<feature type="domain" description="Tryptophan synthase beta chain-like PALP" evidence="5">
    <location>
        <begin position="36"/>
        <end position="309"/>
    </location>
</feature>
<evidence type="ECO:0000256" key="4">
    <source>
        <dbReference type="ARBA" id="ARBA00023239"/>
    </source>
</evidence>
<dbReference type="EMBL" id="WNKY01000019">
    <property type="protein sequence ID" value="MTV39399.1"/>
    <property type="molecule type" value="Genomic_DNA"/>
</dbReference>
<dbReference type="InterPro" id="IPR036052">
    <property type="entry name" value="TrpB-like_PALP_sf"/>
</dbReference>
<dbReference type="FunFam" id="3.40.50.1100:FF:000005">
    <property type="entry name" value="Threonine dehydratase catabolic"/>
    <property type="match status" value="1"/>
</dbReference>
<dbReference type="GO" id="GO:0009097">
    <property type="term" value="P:isoleucine biosynthetic process"/>
    <property type="evidence" value="ECO:0007669"/>
    <property type="project" value="TreeGrafter"/>
</dbReference>
<dbReference type="RefSeq" id="WP_155465067.1">
    <property type="nucleotide sequence ID" value="NZ_WNKY01000019.1"/>
</dbReference>
<gene>
    <name evidence="6" type="ORF">GM676_17660</name>
</gene>
<dbReference type="OrthoDB" id="9811476at2"/>
<evidence type="ECO:0000256" key="2">
    <source>
        <dbReference type="ARBA" id="ARBA00010869"/>
    </source>
</evidence>
<accession>A0A6L6PL44</accession>
<proteinExistence type="inferred from homology"/>
<dbReference type="PANTHER" id="PTHR48078:SF6">
    <property type="entry name" value="L-THREONINE DEHYDRATASE CATABOLIC TDCB"/>
    <property type="match status" value="1"/>
</dbReference>
<keyword evidence="4" id="KW-0456">Lyase</keyword>
<dbReference type="Gene3D" id="3.40.50.1100">
    <property type="match status" value="2"/>
</dbReference>
<dbReference type="CDD" id="cd01562">
    <property type="entry name" value="Thr-dehyd"/>
    <property type="match status" value="1"/>
</dbReference>
<name>A0A6L6PL44_9BURK</name>
<comment type="similarity">
    <text evidence="2">Belongs to the serine/threonine dehydratase family.</text>
</comment>
<evidence type="ECO:0000259" key="5">
    <source>
        <dbReference type="Pfam" id="PF00291"/>
    </source>
</evidence>
<keyword evidence="7" id="KW-1185">Reference proteome</keyword>
<dbReference type="AlphaFoldDB" id="A0A6L6PL44"/>
<dbReference type="GO" id="GO:0006567">
    <property type="term" value="P:L-threonine catabolic process"/>
    <property type="evidence" value="ECO:0007669"/>
    <property type="project" value="TreeGrafter"/>
</dbReference>
<comment type="caution">
    <text evidence="6">The sequence shown here is derived from an EMBL/GenBank/DDBJ whole genome shotgun (WGS) entry which is preliminary data.</text>
</comment>
<dbReference type="SUPFAM" id="SSF53686">
    <property type="entry name" value="Tryptophan synthase beta subunit-like PLP-dependent enzymes"/>
    <property type="match status" value="1"/>
</dbReference>
<evidence type="ECO:0000313" key="6">
    <source>
        <dbReference type="EMBL" id="MTV39399.1"/>
    </source>
</evidence>
<evidence type="ECO:0000313" key="7">
    <source>
        <dbReference type="Proteomes" id="UP000475582"/>
    </source>
</evidence>
<dbReference type="GO" id="GO:0003941">
    <property type="term" value="F:L-serine ammonia-lyase activity"/>
    <property type="evidence" value="ECO:0007669"/>
    <property type="project" value="TreeGrafter"/>
</dbReference>
<comment type="cofactor">
    <cofactor evidence="1">
        <name>pyridoxal 5'-phosphate</name>
        <dbReference type="ChEBI" id="CHEBI:597326"/>
    </cofactor>
</comment>
<dbReference type="GO" id="GO:0004794">
    <property type="term" value="F:threonine deaminase activity"/>
    <property type="evidence" value="ECO:0007669"/>
    <property type="project" value="TreeGrafter"/>
</dbReference>
<evidence type="ECO:0000256" key="1">
    <source>
        <dbReference type="ARBA" id="ARBA00001933"/>
    </source>
</evidence>
<dbReference type="Pfam" id="PF00291">
    <property type="entry name" value="PALP"/>
    <property type="match status" value="1"/>
</dbReference>
<dbReference type="Proteomes" id="UP000475582">
    <property type="component" value="Unassembled WGS sequence"/>
</dbReference>